<dbReference type="EMBL" id="CM004402">
    <property type="protein sequence ID" value="OAY27392.1"/>
    <property type="molecule type" value="Genomic_DNA"/>
</dbReference>
<dbReference type="AlphaFoldDB" id="A0A2C9UAZ4"/>
<protein>
    <submittedName>
        <fullName evidence="1">Uncharacterized protein</fullName>
    </submittedName>
</protein>
<organism evidence="1">
    <name type="scientific">Manihot esculenta</name>
    <name type="common">Cassava</name>
    <name type="synonym">Jatropha manihot</name>
    <dbReference type="NCBI Taxonomy" id="3983"/>
    <lineage>
        <taxon>Eukaryota</taxon>
        <taxon>Viridiplantae</taxon>
        <taxon>Streptophyta</taxon>
        <taxon>Embryophyta</taxon>
        <taxon>Tracheophyta</taxon>
        <taxon>Spermatophyta</taxon>
        <taxon>Magnoliopsida</taxon>
        <taxon>eudicotyledons</taxon>
        <taxon>Gunneridae</taxon>
        <taxon>Pentapetalae</taxon>
        <taxon>rosids</taxon>
        <taxon>fabids</taxon>
        <taxon>Malpighiales</taxon>
        <taxon>Euphorbiaceae</taxon>
        <taxon>Crotonoideae</taxon>
        <taxon>Manihoteae</taxon>
        <taxon>Manihot</taxon>
    </lineage>
</organism>
<accession>A0A2C9UAZ4</accession>
<evidence type="ECO:0000313" key="1">
    <source>
        <dbReference type="EMBL" id="OAY27392.1"/>
    </source>
</evidence>
<name>A0A2C9UAZ4_MANES</name>
<proteinExistence type="predicted"/>
<reference evidence="1" key="1">
    <citation type="submission" date="2016-02" db="EMBL/GenBank/DDBJ databases">
        <title>WGS assembly of Manihot esculenta.</title>
        <authorList>
            <person name="Bredeson J.V."/>
            <person name="Prochnik S.E."/>
            <person name="Lyons J.B."/>
            <person name="Schmutz J."/>
            <person name="Grimwood J."/>
            <person name="Vrebalov J."/>
            <person name="Bart R.S."/>
            <person name="Amuge T."/>
            <person name="Ferguson M.E."/>
            <person name="Green R."/>
            <person name="Putnam N."/>
            <person name="Stites J."/>
            <person name="Rounsley S."/>
            <person name="Rokhsar D.S."/>
        </authorList>
    </citation>
    <scope>NUCLEOTIDE SEQUENCE [LARGE SCALE GENOMIC DNA]</scope>
    <source>
        <tissue evidence="1">Leaf</tissue>
    </source>
</reference>
<sequence length="85" mass="9568">MPCLCFKGNNTFMVYARRLKGNNRIDDSAGHVREASSRGGICCNQILSLAIWLLISTKKHPFISLSLFLSINCFLLYQSGPTCRR</sequence>
<gene>
    <name evidence="1" type="ORF">MANES_16G122600</name>
</gene>